<organism evidence="10 11">
    <name type="scientific">Stichopus japonicus</name>
    <name type="common">Sea cucumber</name>
    <dbReference type="NCBI Taxonomy" id="307972"/>
    <lineage>
        <taxon>Eukaryota</taxon>
        <taxon>Metazoa</taxon>
        <taxon>Echinodermata</taxon>
        <taxon>Eleutherozoa</taxon>
        <taxon>Echinozoa</taxon>
        <taxon>Holothuroidea</taxon>
        <taxon>Aspidochirotacea</taxon>
        <taxon>Aspidochirotida</taxon>
        <taxon>Stichopodidae</taxon>
        <taxon>Apostichopus</taxon>
    </lineage>
</organism>
<dbReference type="AlphaFoldDB" id="A0A2G8JMK5"/>
<name>A0A2G8JMK5_STIJA</name>
<dbReference type="Gene3D" id="3.40.50.300">
    <property type="entry name" value="P-loop containing nucleotide triphosphate hydrolases"/>
    <property type="match status" value="1"/>
</dbReference>
<keyword evidence="11" id="KW-1185">Reference proteome</keyword>
<evidence type="ECO:0000256" key="9">
    <source>
        <dbReference type="ARBA" id="ARBA00023180"/>
    </source>
</evidence>
<evidence type="ECO:0000256" key="5">
    <source>
        <dbReference type="ARBA" id="ARBA00022968"/>
    </source>
</evidence>
<evidence type="ECO:0000256" key="7">
    <source>
        <dbReference type="ARBA" id="ARBA00023034"/>
    </source>
</evidence>
<accession>A0A2G8JMK5</accession>
<comment type="caution">
    <text evidence="10">The sequence shown here is derived from an EMBL/GenBank/DDBJ whole genome shotgun (WGS) entry which is preliminary data.</text>
</comment>
<dbReference type="InterPro" id="IPR027417">
    <property type="entry name" value="P-loop_NTPase"/>
</dbReference>
<protein>
    <submittedName>
        <fullName evidence="10">Putative galactosylceramide sulfotransferase isoform X2</fullName>
    </submittedName>
</protein>
<gene>
    <name evidence="10" type="ORF">BSL78_26205</name>
</gene>
<dbReference type="STRING" id="307972.A0A2G8JMK5"/>
<evidence type="ECO:0000256" key="1">
    <source>
        <dbReference type="ARBA" id="ARBA00004323"/>
    </source>
</evidence>
<evidence type="ECO:0000256" key="2">
    <source>
        <dbReference type="ARBA" id="ARBA00008124"/>
    </source>
</evidence>
<dbReference type="GO" id="GO:0001733">
    <property type="term" value="F:galactosylceramide sulfotransferase activity"/>
    <property type="evidence" value="ECO:0007669"/>
    <property type="project" value="InterPro"/>
</dbReference>
<dbReference type="OrthoDB" id="514299at2759"/>
<dbReference type="PANTHER" id="PTHR14647:SF87">
    <property type="entry name" value="PUTATIVE-RELATED"/>
    <property type="match status" value="1"/>
</dbReference>
<proteinExistence type="inferred from homology"/>
<evidence type="ECO:0000256" key="8">
    <source>
        <dbReference type="ARBA" id="ARBA00023136"/>
    </source>
</evidence>
<dbReference type="EMBL" id="MRZV01001586">
    <property type="protein sequence ID" value="PIK36967.1"/>
    <property type="molecule type" value="Genomic_DNA"/>
</dbReference>
<evidence type="ECO:0000313" key="11">
    <source>
        <dbReference type="Proteomes" id="UP000230750"/>
    </source>
</evidence>
<keyword evidence="6" id="KW-1133">Transmembrane helix</keyword>
<keyword evidence="3 10" id="KW-0808">Transferase</keyword>
<keyword evidence="4" id="KW-0812">Transmembrane</keyword>
<dbReference type="Proteomes" id="UP000230750">
    <property type="component" value="Unassembled WGS sequence"/>
</dbReference>
<evidence type="ECO:0000256" key="6">
    <source>
        <dbReference type="ARBA" id="ARBA00022989"/>
    </source>
</evidence>
<evidence type="ECO:0000256" key="4">
    <source>
        <dbReference type="ARBA" id="ARBA00022692"/>
    </source>
</evidence>
<keyword evidence="9" id="KW-0325">Glycoprotein</keyword>
<keyword evidence="8" id="KW-0472">Membrane</keyword>
<dbReference type="PANTHER" id="PTHR14647">
    <property type="entry name" value="GALACTOSE-3-O-SULFOTRANSFERASE"/>
    <property type="match status" value="1"/>
</dbReference>
<keyword evidence="5" id="KW-0735">Signal-anchor</keyword>
<dbReference type="GO" id="GO:0009247">
    <property type="term" value="P:glycolipid biosynthetic process"/>
    <property type="evidence" value="ECO:0007669"/>
    <property type="project" value="InterPro"/>
</dbReference>
<dbReference type="GO" id="GO:0000139">
    <property type="term" value="C:Golgi membrane"/>
    <property type="evidence" value="ECO:0007669"/>
    <property type="project" value="UniProtKB-SubCell"/>
</dbReference>
<reference evidence="10 11" key="1">
    <citation type="journal article" date="2017" name="PLoS Biol.">
        <title>The sea cucumber genome provides insights into morphological evolution and visceral regeneration.</title>
        <authorList>
            <person name="Zhang X."/>
            <person name="Sun L."/>
            <person name="Yuan J."/>
            <person name="Sun Y."/>
            <person name="Gao Y."/>
            <person name="Zhang L."/>
            <person name="Li S."/>
            <person name="Dai H."/>
            <person name="Hamel J.F."/>
            <person name="Liu C."/>
            <person name="Yu Y."/>
            <person name="Liu S."/>
            <person name="Lin W."/>
            <person name="Guo K."/>
            <person name="Jin S."/>
            <person name="Xu P."/>
            <person name="Storey K.B."/>
            <person name="Huan P."/>
            <person name="Zhang T."/>
            <person name="Zhou Y."/>
            <person name="Zhang J."/>
            <person name="Lin C."/>
            <person name="Li X."/>
            <person name="Xing L."/>
            <person name="Huo D."/>
            <person name="Sun M."/>
            <person name="Wang L."/>
            <person name="Mercier A."/>
            <person name="Li F."/>
            <person name="Yang H."/>
            <person name="Xiang J."/>
        </authorList>
    </citation>
    <scope>NUCLEOTIDE SEQUENCE [LARGE SCALE GENOMIC DNA]</scope>
    <source>
        <strain evidence="10">Shaxun</strain>
        <tissue evidence="10">Muscle</tissue>
    </source>
</reference>
<dbReference type="InterPro" id="IPR009729">
    <property type="entry name" value="Gal-3-0_sulfotransfrase"/>
</dbReference>
<sequence length="366" mass="43322">MVPLHKAAESCRGRTYISPQSGISSKQNISCSPSSNIISDYNRVERETPCTHPKRIVFLKTHKTASSTTASILQRFGFSRNWTFAVGKGHVIARSNLIRPSDIYEYPGMGGKTFDILTNHARYNRETLEMFLPGATYVTILRKPEDQLESAFSYFGMYRGMQLKSSKNPLKSFMEDPYYYYKEKHYFNKERSRNGQLYDLGFDHRDDENETRINMKIDQLDKEFDLVMITEYFDESLILLKKQLCLDYDDIVYISKGVRRENMRFEKNEDIVKKMKRWNHGDYLLYQHFNETFWKKIKDYGPSFEDDKNRFRRLNEKVLSECVDRNSKIKFYLKNNTEKCETLRRSDADFTKLIKKSMAARFGKHV</sequence>
<dbReference type="Pfam" id="PF06990">
    <property type="entry name" value="Gal-3-0_sulfotr"/>
    <property type="match status" value="1"/>
</dbReference>
<evidence type="ECO:0000256" key="3">
    <source>
        <dbReference type="ARBA" id="ARBA00022679"/>
    </source>
</evidence>
<keyword evidence="7" id="KW-0333">Golgi apparatus</keyword>
<comment type="similarity">
    <text evidence="2">Belongs to the galactose-3-O-sulfotransferase family.</text>
</comment>
<comment type="subcellular location">
    <subcellularLocation>
        <location evidence="1">Golgi apparatus membrane</location>
        <topology evidence="1">Single-pass type II membrane protein</topology>
    </subcellularLocation>
</comment>
<dbReference type="SUPFAM" id="SSF52540">
    <property type="entry name" value="P-loop containing nucleoside triphosphate hydrolases"/>
    <property type="match status" value="1"/>
</dbReference>
<evidence type="ECO:0000313" key="10">
    <source>
        <dbReference type="EMBL" id="PIK36967.1"/>
    </source>
</evidence>